<dbReference type="Pfam" id="PF00497">
    <property type="entry name" value="SBP_bac_3"/>
    <property type="match status" value="3"/>
</dbReference>
<dbReference type="InterPro" id="IPR003594">
    <property type="entry name" value="HATPase_dom"/>
</dbReference>
<dbReference type="SUPFAM" id="SSF53850">
    <property type="entry name" value="Periplasmic binding protein-like II"/>
    <property type="match status" value="3"/>
</dbReference>
<protein>
    <submittedName>
        <fullName evidence="8">PAS domain S-box protein</fullName>
    </submittedName>
</protein>
<dbReference type="SUPFAM" id="SSF55785">
    <property type="entry name" value="PYP-like sensor domain (PAS domain)"/>
    <property type="match status" value="1"/>
</dbReference>
<evidence type="ECO:0000256" key="4">
    <source>
        <dbReference type="SAM" id="Phobius"/>
    </source>
</evidence>
<evidence type="ECO:0000256" key="1">
    <source>
        <dbReference type="ARBA" id="ARBA00010333"/>
    </source>
</evidence>
<dbReference type="Pfam" id="PF02518">
    <property type="entry name" value="HATPase_c"/>
    <property type="match status" value="1"/>
</dbReference>
<dbReference type="InterPro" id="IPR000700">
    <property type="entry name" value="PAS-assoc_C"/>
</dbReference>
<dbReference type="PANTHER" id="PTHR35936">
    <property type="entry name" value="MEMBRANE-BOUND LYTIC MUREIN TRANSGLYCOSYLASE F"/>
    <property type="match status" value="1"/>
</dbReference>
<dbReference type="Gene3D" id="1.20.5.1930">
    <property type="match status" value="1"/>
</dbReference>
<dbReference type="InterPro" id="IPR035965">
    <property type="entry name" value="PAS-like_dom_sf"/>
</dbReference>
<evidence type="ECO:0000259" key="6">
    <source>
        <dbReference type="PROSITE" id="PS50112"/>
    </source>
</evidence>
<dbReference type="GO" id="GO:0000155">
    <property type="term" value="F:phosphorelay sensor kinase activity"/>
    <property type="evidence" value="ECO:0007669"/>
    <property type="project" value="InterPro"/>
</dbReference>
<evidence type="ECO:0000256" key="3">
    <source>
        <dbReference type="SAM" id="Coils"/>
    </source>
</evidence>
<evidence type="ECO:0000313" key="9">
    <source>
        <dbReference type="Proteomes" id="UP000286482"/>
    </source>
</evidence>
<dbReference type="GO" id="GO:0016020">
    <property type="term" value="C:membrane"/>
    <property type="evidence" value="ECO:0007669"/>
    <property type="project" value="InterPro"/>
</dbReference>
<keyword evidence="2" id="KW-0732">Signal</keyword>
<dbReference type="PROSITE" id="PS50109">
    <property type="entry name" value="HIS_KIN"/>
    <property type="match status" value="1"/>
</dbReference>
<gene>
    <name evidence="8" type="ORF">DBZ36_18150</name>
</gene>
<dbReference type="Gene3D" id="2.10.70.100">
    <property type="match status" value="1"/>
</dbReference>
<comment type="caution">
    <text evidence="8">The sequence shown here is derived from an EMBL/GenBank/DDBJ whole genome shotgun (WGS) entry which is preliminary data.</text>
</comment>
<dbReference type="CDD" id="cd16917">
    <property type="entry name" value="HATPase_UhpB-NarQ-NarX-like"/>
    <property type="match status" value="1"/>
</dbReference>
<feature type="coiled-coil region" evidence="3">
    <location>
        <begin position="916"/>
        <end position="943"/>
    </location>
</feature>
<dbReference type="Gene3D" id="3.40.190.10">
    <property type="entry name" value="Periplasmic binding protein-like II"/>
    <property type="match status" value="6"/>
</dbReference>
<dbReference type="GO" id="GO:0046983">
    <property type="term" value="F:protein dimerization activity"/>
    <property type="evidence" value="ECO:0007669"/>
    <property type="project" value="InterPro"/>
</dbReference>
<organism evidence="8 9">
    <name type="scientific">Alginatibacterium sediminis</name>
    <dbReference type="NCBI Taxonomy" id="2164068"/>
    <lineage>
        <taxon>Bacteria</taxon>
        <taxon>Pseudomonadati</taxon>
        <taxon>Pseudomonadota</taxon>
        <taxon>Gammaproteobacteria</taxon>
        <taxon>Alteromonadales</taxon>
        <taxon>Alteromonadaceae</taxon>
        <taxon>Alginatibacterium</taxon>
    </lineage>
</organism>
<name>A0A420E6W9_9ALTE</name>
<sequence length="1140" mass="129097">MYMTPIIRLIFMLLITLMLLQKVVANDLSLTEKEQQWIDNEGEINLSVAEYGWSPFAFVSKGEPAGYLVEYIDVVAKIAGVKVNWNVVNSRFEVLKAVADETDDMISHAAKVEYYEKDFDFGDVIVPRVINAYTRKASILELNSFDDLKGMKIASPRAYQVTNLLKKNYPDLIIIDCENIEDGLSKVSSGEADILFADNAVASHAIHSALLTNIKILPTFNDINQYFKPVHIIYSKKSPKELMTVFEKARAKLDIETVRTLQQKWLLNRPVVQSIKLTKEEQNWLNDAPVIRTQNLPDFPPFDFTEKGKPSGYSVDLLLLLGQKTGLTFEFIQGKSWSEYKQLVEDRSIDILHLASKSPDRERYLDYTSSYFTGSPNLLYGKSSHDYINDSSQVEDKVIAVIRDSIEQRFLSQKHPELNLLSIDSTRQGLNAVLRGDADYFLCYPSVCDTYIVQHFLSRVEPRGYLGIKGIEKNKQAYIAVRSDWPELTSILNKAILSVTPSEEKELKEKWFDNIRSDKLAIETLTEEEENWLVNNSRLTFSSPKAAPPYAFLDEKGEMGGLGSDLTEMFGQEYGIDSIYIKYPTWRETYQALVVGEIDFLPLISVSEERKKEILYSDPVMHINHAIFSNTRAPYFNNISELKGFRVGIIKGSTLGNTLRRDHPYLDFVTYNSTDDVLRALSEGQIDALIDNPHIVNYKLNTLGLKNVSPSAETDYSFEIAYAIHPSKPELVTLFNKFIHRFDRSKLELLMQKWNNVKVVNRTDWKQAVLWSILFALILILFASLILAQNRKKTVKVLALNGKHLRNAQRVANVGSWELDAKGQISQISEQAGIILGLAPNIVLSHADYQTMINIDDLASSKECWQAALKTGLYSHEHRIIVNNKEKWISEIAELSFDPEGNFKRAAGIIQDITEQKIAELQVIQNEQELRELTAKLLNVQEEERRRVARELHDDLSQRLAVLSINVGTLEIDESFKTVKQKLSDVKQGIISVATDIHGLSRRLHPSILDDLGLVDALKSEITSYVDREMIAVNFSASSQQINVDKDSALSIFRITQESLRNIAKYSEASKVQVSLSIINQQLILQIVDDGIGFDVQQAMKSPGLGLQSMTERARLIGAKLNIESDSTGTTVEIQLPIEE</sequence>
<reference evidence="8 9" key="1">
    <citation type="submission" date="2018-09" db="EMBL/GenBank/DDBJ databases">
        <authorList>
            <person name="Wang Z."/>
        </authorList>
    </citation>
    <scope>NUCLEOTIDE SEQUENCE [LARGE SCALE GENOMIC DNA]</scope>
    <source>
        <strain evidence="8 9">ALS 81</strain>
    </source>
</reference>
<dbReference type="SUPFAM" id="SSF55874">
    <property type="entry name" value="ATPase domain of HSP90 chaperone/DNA topoisomerase II/histidine kinase"/>
    <property type="match status" value="1"/>
</dbReference>
<dbReference type="CDD" id="cd00130">
    <property type="entry name" value="PAS"/>
    <property type="match status" value="1"/>
</dbReference>
<dbReference type="InterPro" id="IPR000014">
    <property type="entry name" value="PAS"/>
</dbReference>
<dbReference type="InterPro" id="IPR005467">
    <property type="entry name" value="His_kinase_dom"/>
</dbReference>
<keyword evidence="4" id="KW-0812">Transmembrane</keyword>
<dbReference type="InterPro" id="IPR011712">
    <property type="entry name" value="Sig_transdc_His_kin_sub3_dim/P"/>
</dbReference>
<dbReference type="Proteomes" id="UP000286482">
    <property type="component" value="Unassembled WGS sequence"/>
</dbReference>
<keyword evidence="4" id="KW-1133">Transmembrane helix</keyword>
<dbReference type="SMART" id="SM00091">
    <property type="entry name" value="PAS"/>
    <property type="match status" value="1"/>
</dbReference>
<keyword evidence="9" id="KW-1185">Reference proteome</keyword>
<evidence type="ECO:0000259" key="5">
    <source>
        <dbReference type="PROSITE" id="PS50109"/>
    </source>
</evidence>
<feature type="domain" description="Histidine kinase" evidence="5">
    <location>
        <begin position="947"/>
        <end position="1140"/>
    </location>
</feature>
<dbReference type="Gene3D" id="3.30.565.10">
    <property type="entry name" value="Histidine kinase-like ATPase, C-terminal domain"/>
    <property type="match status" value="1"/>
</dbReference>
<dbReference type="Pfam" id="PF07730">
    <property type="entry name" value="HisKA_3"/>
    <property type="match status" value="1"/>
</dbReference>
<proteinExistence type="inferred from homology"/>
<dbReference type="SMART" id="SM00387">
    <property type="entry name" value="HATPase_c"/>
    <property type="match status" value="1"/>
</dbReference>
<feature type="domain" description="PAC" evidence="7">
    <location>
        <begin position="874"/>
        <end position="925"/>
    </location>
</feature>
<comment type="similarity">
    <text evidence="1">Belongs to the bacterial solute-binding protein 3 family.</text>
</comment>
<dbReference type="InterPro" id="IPR036890">
    <property type="entry name" value="HATPase_C_sf"/>
</dbReference>
<dbReference type="PROSITE" id="PS50113">
    <property type="entry name" value="PAC"/>
    <property type="match status" value="1"/>
</dbReference>
<dbReference type="NCBIfam" id="TIGR00229">
    <property type="entry name" value="sensory_box"/>
    <property type="match status" value="1"/>
</dbReference>
<accession>A0A420E6W9</accession>
<feature type="transmembrane region" description="Helical" evidence="4">
    <location>
        <begin position="768"/>
        <end position="788"/>
    </location>
</feature>
<dbReference type="EMBL" id="RAQO01000010">
    <property type="protein sequence ID" value="RKF13694.1"/>
    <property type="molecule type" value="Genomic_DNA"/>
</dbReference>
<keyword evidence="4" id="KW-0472">Membrane</keyword>
<dbReference type="AlphaFoldDB" id="A0A420E6W9"/>
<evidence type="ECO:0000259" key="7">
    <source>
        <dbReference type="PROSITE" id="PS50113"/>
    </source>
</evidence>
<dbReference type="CDD" id="cd01007">
    <property type="entry name" value="PBP2_BvgS_HisK_like"/>
    <property type="match status" value="2"/>
</dbReference>
<evidence type="ECO:0000256" key="2">
    <source>
        <dbReference type="ARBA" id="ARBA00022729"/>
    </source>
</evidence>
<keyword evidence="3" id="KW-0175">Coiled coil</keyword>
<dbReference type="Gene3D" id="3.30.450.20">
    <property type="entry name" value="PAS domain"/>
    <property type="match status" value="1"/>
</dbReference>
<dbReference type="PROSITE" id="PS50112">
    <property type="entry name" value="PAS"/>
    <property type="match status" value="1"/>
</dbReference>
<dbReference type="InterPro" id="IPR001638">
    <property type="entry name" value="Solute-binding_3/MltF_N"/>
</dbReference>
<feature type="domain" description="PAS" evidence="6">
    <location>
        <begin position="801"/>
        <end position="872"/>
    </location>
</feature>
<dbReference type="SMART" id="SM00062">
    <property type="entry name" value="PBPb"/>
    <property type="match status" value="3"/>
</dbReference>
<evidence type="ECO:0000313" key="8">
    <source>
        <dbReference type="EMBL" id="RKF13694.1"/>
    </source>
</evidence>